<keyword evidence="7" id="KW-1195">Viral transcription</keyword>
<evidence type="ECO:0000256" key="6">
    <source>
        <dbReference type="ARBA" id="ARBA00023163"/>
    </source>
</evidence>
<name>A0A6J5MSL6_9CAUD</name>
<dbReference type="GO" id="GO:0000428">
    <property type="term" value="C:DNA-directed RNA polymerase complex"/>
    <property type="evidence" value="ECO:0007669"/>
    <property type="project" value="UniProtKB-KW"/>
</dbReference>
<dbReference type="Gene3D" id="1.10.150.20">
    <property type="entry name" value="5' to 3' exonuclease, C-terminal subdomain"/>
    <property type="match status" value="1"/>
</dbReference>
<evidence type="ECO:0000256" key="1">
    <source>
        <dbReference type="ARBA" id="ARBA00009493"/>
    </source>
</evidence>
<evidence type="ECO:0000256" key="2">
    <source>
        <dbReference type="ARBA" id="ARBA00012418"/>
    </source>
</evidence>
<sequence length="837" mass="94631">MFMNTPEEDLMSIQISLEEGMTQRGAERYMRDAYKSVQTGREESTAYGTTILSHRLEVLATAIEEWKESMSKGAAGVRSATYPKVKDVPNTLLAFLSLKAVLSGISSLRTLQFVGVSIGTAIEDELRFAQIRENERKAYEKILVGAKKRTSGHYRHIYAVRQADRLEDGWKRWSRTDRLHVGVKMLDILIATIGLVELTHQKVDKDQSIKYVKALPETIEWIEKKNGVVQFLRPVYEPMVVQPKDWTTPFNGGYISSNIKPLKLVKTKNKAYLDELKNTDMPIIYDAVNALQRTAWQVNSGVLEVMEQLWDGGSEIAGIPPRDGIQVPPVPHDIDTNEEAKKEWRIQAAKTHLQNLSLLGQRIGFNMALGLARRYEKFRKLFFPYQLDFRGRIYAVPHLNPQGSDYQKALLRFAHGKPLGSEGWKWLAIHGANVAGFDKASFEDRVNWVQDNEDEILNIARDPFNFRGWCSTIGNVEIDKPWQFLAFCFEWAGFTEHGESFVSKLPVAMDGSCSGIQHFSAMLRDEVGGAAVNLVPRDLPADVYQLVANQVIEQTKRDMVDGTEDELRHTDEGVAYVKQGTKAIAAQWHSFGITRKVTKRSVMTLAYGSKEYGFKEQLMEDIIRPAKQSGKDFPFQGDGYQGAQYMAKAIWVAVNQVLVKAGEAMKWLQHAASLAASEELPVRWTTPVGFPVMQAYPDLEKRKVKTAINGKLVYLTMYQDKDNLDRRAQSQGIAPNYVHSCDAAHMMLTVVRAKQAGIDSFAMIHDSFGTTAGDVEQLYHVVRESFVEMYTEVEVLESFKDEIWQQLGEKNRGKLEALPQRGTLGLSQVQESRYCFA</sequence>
<evidence type="ECO:0000256" key="3">
    <source>
        <dbReference type="ARBA" id="ARBA00022478"/>
    </source>
</evidence>
<dbReference type="SUPFAM" id="SSF56672">
    <property type="entry name" value="DNA/RNA polymerases"/>
    <property type="match status" value="1"/>
</dbReference>
<dbReference type="Gene3D" id="1.10.1320.10">
    <property type="entry name" value="DNA-directed RNA polymerase, N-terminal domain"/>
    <property type="match status" value="1"/>
</dbReference>
<dbReference type="InterPro" id="IPR037159">
    <property type="entry name" value="RNA_POL_N_sf"/>
</dbReference>
<reference evidence="11" key="1">
    <citation type="submission" date="2020-04" db="EMBL/GenBank/DDBJ databases">
        <authorList>
            <person name="Chiriac C."/>
            <person name="Salcher M."/>
            <person name="Ghai R."/>
            <person name="Kavagutti S V."/>
        </authorList>
    </citation>
    <scope>NUCLEOTIDE SEQUENCE</scope>
</reference>
<protein>
    <recommendedName>
        <fullName evidence="2 9">DNA-directed RNA polymerase</fullName>
        <ecNumber evidence="2 9">2.7.7.6</ecNumber>
    </recommendedName>
</protein>
<evidence type="ECO:0000256" key="9">
    <source>
        <dbReference type="RuleBase" id="RU003805"/>
    </source>
</evidence>
<dbReference type="InterPro" id="IPR002092">
    <property type="entry name" value="DNA-dir_Rpol_phage-type"/>
</dbReference>
<keyword evidence="6 9" id="KW-0804">Transcription</keyword>
<gene>
    <name evidence="11" type="ORF">UFOVP562_42</name>
</gene>
<evidence type="ECO:0000313" key="11">
    <source>
        <dbReference type="EMBL" id="CAB4150155.1"/>
    </source>
</evidence>
<evidence type="ECO:0000256" key="8">
    <source>
        <dbReference type="ARBA" id="ARBA00048552"/>
    </source>
</evidence>
<dbReference type="EMBL" id="LR796537">
    <property type="protein sequence ID" value="CAB4150155.1"/>
    <property type="molecule type" value="Genomic_DNA"/>
</dbReference>
<accession>A0A6J5MSL6</accession>
<dbReference type="Gene3D" id="1.10.287.280">
    <property type="match status" value="1"/>
</dbReference>
<dbReference type="InterPro" id="IPR024075">
    <property type="entry name" value="DNA-dir_RNA_pol_helix_hairp_sf"/>
</dbReference>
<dbReference type="GO" id="GO:0019083">
    <property type="term" value="P:viral transcription"/>
    <property type="evidence" value="ECO:0007669"/>
    <property type="project" value="UniProtKB-KW"/>
</dbReference>
<dbReference type="PANTHER" id="PTHR10102:SF0">
    <property type="entry name" value="DNA-DIRECTED RNA POLYMERASE, MITOCHONDRIAL"/>
    <property type="match status" value="1"/>
</dbReference>
<dbReference type="PROSITE" id="PS00489">
    <property type="entry name" value="RNA_POL_PHAGE_2"/>
    <property type="match status" value="1"/>
</dbReference>
<organism evidence="11">
    <name type="scientific">uncultured Caudovirales phage</name>
    <dbReference type="NCBI Taxonomy" id="2100421"/>
    <lineage>
        <taxon>Viruses</taxon>
        <taxon>Duplodnaviria</taxon>
        <taxon>Heunggongvirae</taxon>
        <taxon>Uroviricota</taxon>
        <taxon>Caudoviricetes</taxon>
        <taxon>Peduoviridae</taxon>
        <taxon>Maltschvirus</taxon>
        <taxon>Maltschvirus maltsch</taxon>
    </lineage>
</organism>
<dbReference type="Pfam" id="PF00940">
    <property type="entry name" value="RNA_pol"/>
    <property type="match status" value="1"/>
</dbReference>
<evidence type="ECO:0000256" key="4">
    <source>
        <dbReference type="ARBA" id="ARBA00022679"/>
    </source>
</evidence>
<dbReference type="InterPro" id="IPR043502">
    <property type="entry name" value="DNA/RNA_pol_sf"/>
</dbReference>
<dbReference type="Pfam" id="PF14700">
    <property type="entry name" value="RPOL_N"/>
    <property type="match status" value="1"/>
</dbReference>
<dbReference type="GO" id="GO:0003899">
    <property type="term" value="F:DNA-directed RNA polymerase activity"/>
    <property type="evidence" value="ECO:0007669"/>
    <property type="project" value="UniProtKB-EC"/>
</dbReference>
<comment type="catalytic activity">
    <reaction evidence="8 9">
        <text>RNA(n) + a ribonucleoside 5'-triphosphate = RNA(n+1) + diphosphate</text>
        <dbReference type="Rhea" id="RHEA:21248"/>
        <dbReference type="Rhea" id="RHEA-COMP:14527"/>
        <dbReference type="Rhea" id="RHEA-COMP:17342"/>
        <dbReference type="ChEBI" id="CHEBI:33019"/>
        <dbReference type="ChEBI" id="CHEBI:61557"/>
        <dbReference type="ChEBI" id="CHEBI:140395"/>
        <dbReference type="EC" id="2.7.7.6"/>
    </reaction>
</comment>
<comment type="function">
    <text evidence="9">DNA-dependent RNA polymerase catalyzes the transcription of DNA into RNA using the four ribonucleoside triphosphates as substrates.</text>
</comment>
<evidence type="ECO:0000256" key="5">
    <source>
        <dbReference type="ARBA" id="ARBA00022695"/>
    </source>
</evidence>
<proteinExistence type="inferred from homology"/>
<evidence type="ECO:0000256" key="7">
    <source>
        <dbReference type="ARBA" id="ARBA00023314"/>
    </source>
</evidence>
<dbReference type="GO" id="GO:0003677">
    <property type="term" value="F:DNA binding"/>
    <property type="evidence" value="ECO:0007669"/>
    <property type="project" value="InterPro"/>
</dbReference>
<dbReference type="InterPro" id="IPR046950">
    <property type="entry name" value="DNA-dir_Rpol_C_phage-type"/>
</dbReference>
<dbReference type="SMART" id="SM01311">
    <property type="entry name" value="RPOL_N"/>
    <property type="match status" value="1"/>
</dbReference>
<dbReference type="PROSITE" id="PS00900">
    <property type="entry name" value="RNA_POL_PHAGE_1"/>
    <property type="match status" value="1"/>
</dbReference>
<dbReference type="InterPro" id="IPR029262">
    <property type="entry name" value="RPOL_N"/>
</dbReference>
<dbReference type="Gene3D" id="1.10.287.260">
    <property type="match status" value="1"/>
</dbReference>
<dbReference type="PANTHER" id="PTHR10102">
    <property type="entry name" value="DNA-DIRECTED RNA POLYMERASE, MITOCHONDRIAL"/>
    <property type="match status" value="1"/>
</dbReference>
<feature type="domain" description="DNA-directed RNA polymerase N-terminal" evidence="10">
    <location>
        <begin position="12"/>
        <end position="293"/>
    </location>
</feature>
<keyword evidence="4 9" id="KW-0808">Transferase</keyword>
<dbReference type="GO" id="GO:0006351">
    <property type="term" value="P:DNA-templated transcription"/>
    <property type="evidence" value="ECO:0007669"/>
    <property type="project" value="InterPro"/>
</dbReference>
<dbReference type="EC" id="2.7.7.6" evidence="2 9"/>
<evidence type="ECO:0000259" key="10">
    <source>
        <dbReference type="SMART" id="SM01311"/>
    </source>
</evidence>
<keyword evidence="3 9" id="KW-0240">DNA-directed RNA polymerase</keyword>
<keyword evidence="5 9" id="KW-0548">Nucleotidyltransferase</keyword>
<comment type="similarity">
    <text evidence="1 9">Belongs to the phage and mitochondrial RNA polymerase family.</text>
</comment>